<evidence type="ECO:0000256" key="1">
    <source>
        <dbReference type="SAM" id="MobiDB-lite"/>
    </source>
</evidence>
<protein>
    <submittedName>
        <fullName evidence="2">Uncharacterized protein</fullName>
    </submittedName>
</protein>
<feature type="compositionally biased region" description="Acidic residues" evidence="1">
    <location>
        <begin position="430"/>
        <end position="447"/>
    </location>
</feature>
<dbReference type="InParanoid" id="A0A136IQ44"/>
<name>A0A136IQ44_9PEZI</name>
<organism evidence="2 3">
    <name type="scientific">Microdochium bolleyi</name>
    <dbReference type="NCBI Taxonomy" id="196109"/>
    <lineage>
        <taxon>Eukaryota</taxon>
        <taxon>Fungi</taxon>
        <taxon>Dikarya</taxon>
        <taxon>Ascomycota</taxon>
        <taxon>Pezizomycotina</taxon>
        <taxon>Sordariomycetes</taxon>
        <taxon>Xylariomycetidae</taxon>
        <taxon>Xylariales</taxon>
        <taxon>Microdochiaceae</taxon>
        <taxon>Microdochium</taxon>
    </lineage>
</organism>
<feature type="region of interest" description="Disordered" evidence="1">
    <location>
        <begin position="418"/>
        <end position="465"/>
    </location>
</feature>
<dbReference type="AlphaFoldDB" id="A0A136IQ44"/>
<evidence type="ECO:0000313" key="3">
    <source>
        <dbReference type="Proteomes" id="UP000070501"/>
    </source>
</evidence>
<evidence type="ECO:0000313" key="2">
    <source>
        <dbReference type="EMBL" id="KXJ87045.1"/>
    </source>
</evidence>
<accession>A0A136IQ44</accession>
<keyword evidence="3" id="KW-1185">Reference proteome</keyword>
<sequence>MNKLPTEVLDLIASHCAYHRRNDEVVPDYTTMRDGTLISKRFYPIFMRRLYRDIDIRDISNFLHPDSLQRFLSTMSQAPSLGSYIRILTGDETRRHNTTVLARQLFSGAVENCLRGLYSARFVEHLAVQALYHGDKAHVMLALLLALAPNLEKLNCALDGKGRCVVNSVFDYKAQASLADHEDAARILPRLKDLHTYYNTKLDDEAAACPPCHVDMSFLVDDLKILFMGGMRSSTHTSASPPLPTLLYPPSSRTLQLTRLHLDDCRMSSELFRDILLFSPSLRTLILANHHFAPATQALWTSQMTLASTGQALRDYGQSITGLEIQVLRDTRHAHGSFYDGGEGHESEGNVEWGCLGSLRDLAKLTQLRLDIQDVIGGTTEGGAGSALRLKDALPAGLLSVHFTWTPSASLRYRDDGEFAGADEQGGNDNDSEEEEEEEDDDDDDEKVEPSKSLSKIVPALGSQRKMPPALQDVVELMTDMERSLLKDITLDGPADVIARHLRQLRASVPGWKCYDTLAPASIDMFRHSA</sequence>
<dbReference type="EMBL" id="KQ964264">
    <property type="protein sequence ID" value="KXJ87045.1"/>
    <property type="molecule type" value="Genomic_DNA"/>
</dbReference>
<dbReference type="Proteomes" id="UP000070501">
    <property type="component" value="Unassembled WGS sequence"/>
</dbReference>
<reference evidence="3" key="1">
    <citation type="submission" date="2016-02" db="EMBL/GenBank/DDBJ databases">
        <title>Draft genome sequence of Microdochium bolleyi, a fungal endophyte of beachgrass.</title>
        <authorList>
            <consortium name="DOE Joint Genome Institute"/>
            <person name="David A.S."/>
            <person name="May G."/>
            <person name="Haridas S."/>
            <person name="Lim J."/>
            <person name="Wang M."/>
            <person name="Labutti K."/>
            <person name="Lipzen A."/>
            <person name="Barry K."/>
            <person name="Grigoriev I.V."/>
        </authorList>
    </citation>
    <scope>NUCLEOTIDE SEQUENCE [LARGE SCALE GENOMIC DNA]</scope>
    <source>
        <strain evidence="3">J235TASD1</strain>
    </source>
</reference>
<gene>
    <name evidence="2" type="ORF">Micbo1qcDRAFT_208444</name>
</gene>
<proteinExistence type="predicted"/>